<evidence type="ECO:0000313" key="7">
    <source>
        <dbReference type="EMBL" id="PIP46284.1"/>
    </source>
</evidence>
<keyword evidence="4 7" id="KW-0378">Hydrolase</keyword>
<protein>
    <recommendedName>
        <fullName evidence="2">Bis(5'-nucleosyl)-tetraphosphatase [asymmetrical]</fullName>
    </recommendedName>
    <alternativeName>
        <fullName evidence="5">Diadenosine 5',5'''-P1,P4-tetraphosphate asymmetrical hydrolase</fullName>
    </alternativeName>
</protein>
<evidence type="ECO:0000313" key="8">
    <source>
        <dbReference type="Proteomes" id="UP000230007"/>
    </source>
</evidence>
<dbReference type="InterPro" id="IPR015797">
    <property type="entry name" value="NUDIX_hydrolase-like_dom_sf"/>
</dbReference>
<dbReference type="CDD" id="cd03428">
    <property type="entry name" value="NUDIX_Ap4A_Nudt2"/>
    <property type="match status" value="1"/>
</dbReference>
<dbReference type="Pfam" id="PF00293">
    <property type="entry name" value="NUDIX"/>
    <property type="match status" value="1"/>
</dbReference>
<evidence type="ECO:0000256" key="2">
    <source>
        <dbReference type="ARBA" id="ARBA00018911"/>
    </source>
</evidence>
<dbReference type="Proteomes" id="UP000230007">
    <property type="component" value="Unassembled WGS sequence"/>
</dbReference>
<evidence type="ECO:0000256" key="3">
    <source>
        <dbReference type="ARBA" id="ARBA00022741"/>
    </source>
</evidence>
<comment type="similarity">
    <text evidence="1">Belongs to the Nudix hydrolase family.</text>
</comment>
<dbReference type="InterPro" id="IPR000086">
    <property type="entry name" value="NUDIX_hydrolase_dom"/>
</dbReference>
<dbReference type="GO" id="GO:0000166">
    <property type="term" value="F:nucleotide binding"/>
    <property type="evidence" value="ECO:0007669"/>
    <property type="project" value="UniProtKB-KW"/>
</dbReference>
<dbReference type="InterPro" id="IPR003565">
    <property type="entry name" value="Tetra_PHTase"/>
</dbReference>
<accession>A0A2H0ALL4</accession>
<dbReference type="GO" id="GO:0004081">
    <property type="term" value="F:bis(5'-nucleosyl)-tetraphosphatase (asymmetrical) activity"/>
    <property type="evidence" value="ECO:0007669"/>
    <property type="project" value="TreeGrafter"/>
</dbReference>
<keyword evidence="3" id="KW-0547">Nucleotide-binding</keyword>
<dbReference type="AlphaFoldDB" id="A0A2H0ALL4"/>
<dbReference type="PANTHER" id="PTHR21340:SF0">
    <property type="entry name" value="BIS(5'-NUCLEOSYL)-TETRAPHOSPHATASE [ASYMMETRICAL]"/>
    <property type="match status" value="1"/>
</dbReference>
<dbReference type="InterPro" id="IPR020084">
    <property type="entry name" value="NUDIX_hydrolase_CS"/>
</dbReference>
<dbReference type="PANTHER" id="PTHR21340">
    <property type="entry name" value="DIADENOSINE 5,5-P1,P4-TETRAPHOSPHATE PYROPHOSPHOHYDROLASE MUTT"/>
    <property type="match status" value="1"/>
</dbReference>
<organism evidence="7 8">
    <name type="scientific">Candidatus Colwellbacteria bacterium CG23_combo_of_CG06-09_8_20_14_all_42_19</name>
    <dbReference type="NCBI Taxonomy" id="1974541"/>
    <lineage>
        <taxon>Bacteria</taxon>
        <taxon>Candidatus Colwelliibacteriota</taxon>
    </lineage>
</organism>
<dbReference type="GO" id="GO:0006167">
    <property type="term" value="P:AMP biosynthetic process"/>
    <property type="evidence" value="ECO:0007669"/>
    <property type="project" value="TreeGrafter"/>
</dbReference>
<reference evidence="7 8" key="1">
    <citation type="submission" date="2017-09" db="EMBL/GenBank/DDBJ databases">
        <title>Depth-based differentiation of microbial function through sediment-hosted aquifers and enrichment of novel symbionts in the deep terrestrial subsurface.</title>
        <authorList>
            <person name="Probst A.J."/>
            <person name="Ladd B."/>
            <person name="Jarett J.K."/>
            <person name="Geller-Mcgrath D.E."/>
            <person name="Sieber C.M."/>
            <person name="Emerson J.B."/>
            <person name="Anantharaman K."/>
            <person name="Thomas B.C."/>
            <person name="Malmstrom R."/>
            <person name="Stieglmeier M."/>
            <person name="Klingl A."/>
            <person name="Woyke T."/>
            <person name="Ryan C.M."/>
            <person name="Banfield J.F."/>
        </authorList>
    </citation>
    <scope>NUCLEOTIDE SEQUENCE [LARGE SCALE GENOMIC DNA]</scope>
    <source>
        <strain evidence="7">CG23_combo_of_CG06-09_8_20_14_all_42_19</strain>
    </source>
</reference>
<dbReference type="PROSITE" id="PS51462">
    <property type="entry name" value="NUDIX"/>
    <property type="match status" value="1"/>
</dbReference>
<feature type="domain" description="Nudix hydrolase" evidence="6">
    <location>
        <begin position="6"/>
        <end position="138"/>
    </location>
</feature>
<evidence type="ECO:0000256" key="4">
    <source>
        <dbReference type="ARBA" id="ARBA00022801"/>
    </source>
</evidence>
<evidence type="ECO:0000259" key="6">
    <source>
        <dbReference type="PROSITE" id="PS51462"/>
    </source>
</evidence>
<sequence length="147" mass="17739">MIKDSTREISAGVIIYRRTNEGPRFLLLYHGGQYWNFPKGKIKAEEKSFAAAIRETMEETGLTAEDMRFKNRFKDYEKYFFFKGKNRIFKIVTFYLAETRKREIRISEEHEGFGWFLYRDARRLLKSYYDSESVLKKAREFIRAKNL</sequence>
<dbReference type="Gene3D" id="3.90.79.10">
    <property type="entry name" value="Nucleoside Triphosphate Pyrophosphohydrolase"/>
    <property type="match status" value="1"/>
</dbReference>
<evidence type="ECO:0000256" key="5">
    <source>
        <dbReference type="ARBA" id="ARBA00032644"/>
    </source>
</evidence>
<name>A0A2H0ALL4_9BACT</name>
<dbReference type="GO" id="GO:0006754">
    <property type="term" value="P:ATP biosynthetic process"/>
    <property type="evidence" value="ECO:0007669"/>
    <property type="project" value="TreeGrafter"/>
</dbReference>
<dbReference type="InterPro" id="IPR051325">
    <property type="entry name" value="Nudix_hydrolase_domain"/>
</dbReference>
<gene>
    <name evidence="7" type="ORF">COX15_01045</name>
</gene>
<comment type="caution">
    <text evidence="7">The sequence shown here is derived from an EMBL/GenBank/DDBJ whole genome shotgun (WGS) entry which is preliminary data.</text>
</comment>
<dbReference type="SUPFAM" id="SSF55811">
    <property type="entry name" value="Nudix"/>
    <property type="match status" value="1"/>
</dbReference>
<dbReference type="EMBL" id="PCSK01000021">
    <property type="protein sequence ID" value="PIP46284.1"/>
    <property type="molecule type" value="Genomic_DNA"/>
</dbReference>
<evidence type="ECO:0000256" key="1">
    <source>
        <dbReference type="ARBA" id="ARBA00005582"/>
    </source>
</evidence>
<proteinExistence type="inferred from homology"/>
<dbReference type="PROSITE" id="PS00893">
    <property type="entry name" value="NUDIX_BOX"/>
    <property type="match status" value="1"/>
</dbReference>